<feature type="compositionally biased region" description="Basic residues" evidence="2">
    <location>
        <begin position="174"/>
        <end position="185"/>
    </location>
</feature>
<dbReference type="GeneID" id="106471535"/>
<dbReference type="Proteomes" id="UP000694941">
    <property type="component" value="Unplaced"/>
</dbReference>
<evidence type="ECO:0000256" key="2">
    <source>
        <dbReference type="SAM" id="MobiDB-lite"/>
    </source>
</evidence>
<reference evidence="5" key="1">
    <citation type="submission" date="2025-08" db="UniProtKB">
        <authorList>
            <consortium name="RefSeq"/>
        </authorList>
    </citation>
    <scope>IDENTIFICATION</scope>
    <source>
        <tissue evidence="5">Muscle</tissue>
    </source>
</reference>
<name>A0ABM1BS37_LIMPO</name>
<sequence>MMKEAKKNIEMTSVEQSNREKFYCDTCDRLYAEKKSLDNHLAEHVKCLIDGCRFEAHSKVVTIHRKMQHDTGLAKKIMNLNTPEEIEKWRSERRKKYPTKSNIARKNAELEEKAARGEVIETKYFGKIRRGVQGGRYSNHNYPGTTGRDSNENTSLPRSYGGWRGRGQGQDRRRSNHRRQRKRCRNIPEVQGDRNISNKVTEEKLSVERINEGTEEMHGKLKKFRGTKSIYTLNGDFETDMQIITQNESRYENTQRLFVEQRITKPTNQVHMKDQNESLQGEYNEDAKNEQDEPYFQNLSSSANDTDILNTSYDDKFEDSVLVSGCENLIDGLSPVVRELKEFRRTTYDHDKRTIIEYNEEVWNEQDELPFKSLSISSNSINKFNRSNDDKLQHNVFVSKSEDHTEELSLIRKELNDLESTINNQSSIKNIVHEAEATQQGCNNMNNSTSIGTIPHSIKTPDHLQIIHPNHTNGHCSSSETIHSSPDQPKLSPVVSKDLCMKDESFYDNKKQETLASSIVEKESKSRNETGSIKEEKEEGELDDSDINEVEDDDKTSQVSMDKYYGIKEAKQFEVCEGEATKTSNEHSVNIDPLSYLIKGCTGSDSEEEPLVQRATVSKNPLITVGGALGSLMASYGGHDTESENEMENIKELVLVCVFKDCMGSSSGPGIAIFKQLQQSWEYMDQSIYDTAADHDEVPIVGATNLETIIESFLN</sequence>
<dbReference type="PANTHER" id="PTHR13309:SF0">
    <property type="entry name" value="FMR1-INTERACTING PROTEIN NUFIP1"/>
    <property type="match status" value="1"/>
</dbReference>
<accession>A0ABM1BS37</accession>
<feature type="domain" description="C2H2-type" evidence="3">
    <location>
        <begin position="22"/>
        <end position="44"/>
    </location>
</feature>
<feature type="region of interest" description="Disordered" evidence="2">
    <location>
        <begin position="467"/>
        <end position="493"/>
    </location>
</feature>
<gene>
    <name evidence="5" type="primary">LOC106471535</name>
</gene>
<keyword evidence="1" id="KW-0862">Zinc</keyword>
<dbReference type="InterPro" id="IPR013087">
    <property type="entry name" value="Znf_C2H2_type"/>
</dbReference>
<dbReference type="InterPro" id="IPR019496">
    <property type="entry name" value="NUFIP1_cons_dom"/>
</dbReference>
<feature type="compositionally biased region" description="Basic and acidic residues" evidence="2">
    <location>
        <begin position="520"/>
        <end position="537"/>
    </location>
</feature>
<keyword evidence="4" id="KW-1185">Reference proteome</keyword>
<feature type="region of interest" description="Disordered" evidence="2">
    <location>
        <begin position="518"/>
        <end position="560"/>
    </location>
</feature>
<dbReference type="PROSITE" id="PS00028">
    <property type="entry name" value="ZINC_FINGER_C2H2_1"/>
    <property type="match status" value="1"/>
</dbReference>
<dbReference type="SMART" id="SM00355">
    <property type="entry name" value="ZnF_C2H2"/>
    <property type="match status" value="2"/>
</dbReference>
<feature type="compositionally biased region" description="Polar residues" evidence="2">
    <location>
        <begin position="136"/>
        <end position="157"/>
    </location>
</feature>
<feature type="compositionally biased region" description="Polar residues" evidence="2">
    <location>
        <begin position="470"/>
        <end position="487"/>
    </location>
</feature>
<dbReference type="PANTHER" id="PTHR13309">
    <property type="entry name" value="NUCLEAR FRAGILE X MENTAL RETARDATION PROTEIN INTERACTING PROTEIN 1"/>
    <property type="match status" value="1"/>
</dbReference>
<protein>
    <submittedName>
        <fullName evidence="5">Uncharacterized protein LOC106471535</fullName>
    </submittedName>
</protein>
<evidence type="ECO:0000313" key="5">
    <source>
        <dbReference type="RefSeq" id="XP_013787588.1"/>
    </source>
</evidence>
<evidence type="ECO:0000259" key="3">
    <source>
        <dbReference type="PROSITE" id="PS50157"/>
    </source>
</evidence>
<keyword evidence="1" id="KW-0863">Zinc-finger</keyword>
<dbReference type="InterPro" id="IPR039136">
    <property type="entry name" value="NUFIP1-like"/>
</dbReference>
<dbReference type="RefSeq" id="XP_013787588.1">
    <property type="nucleotide sequence ID" value="XM_013932134.1"/>
</dbReference>
<evidence type="ECO:0000256" key="1">
    <source>
        <dbReference type="PROSITE-ProRule" id="PRU00042"/>
    </source>
</evidence>
<feature type="compositionally biased region" description="Acidic residues" evidence="2">
    <location>
        <begin position="538"/>
        <end position="554"/>
    </location>
</feature>
<feature type="region of interest" description="Disordered" evidence="2">
    <location>
        <begin position="133"/>
        <end position="190"/>
    </location>
</feature>
<keyword evidence="1" id="KW-0479">Metal-binding</keyword>
<dbReference type="PROSITE" id="PS50157">
    <property type="entry name" value="ZINC_FINGER_C2H2_2"/>
    <property type="match status" value="1"/>
</dbReference>
<proteinExistence type="predicted"/>
<evidence type="ECO:0000313" key="4">
    <source>
        <dbReference type="Proteomes" id="UP000694941"/>
    </source>
</evidence>
<dbReference type="Pfam" id="PF10453">
    <property type="entry name" value="NUFIP1"/>
    <property type="match status" value="1"/>
</dbReference>
<organism evidence="4 5">
    <name type="scientific">Limulus polyphemus</name>
    <name type="common">Atlantic horseshoe crab</name>
    <dbReference type="NCBI Taxonomy" id="6850"/>
    <lineage>
        <taxon>Eukaryota</taxon>
        <taxon>Metazoa</taxon>
        <taxon>Ecdysozoa</taxon>
        <taxon>Arthropoda</taxon>
        <taxon>Chelicerata</taxon>
        <taxon>Merostomata</taxon>
        <taxon>Xiphosura</taxon>
        <taxon>Limulidae</taxon>
        <taxon>Limulus</taxon>
    </lineage>
</organism>